<keyword evidence="1" id="KW-0812">Transmembrane</keyword>
<name>A0A6C0JDD4_9ZZZZ</name>
<keyword evidence="1" id="KW-1133">Transmembrane helix</keyword>
<proteinExistence type="predicted"/>
<evidence type="ECO:0000313" key="2">
    <source>
        <dbReference type="EMBL" id="QHU03639.1"/>
    </source>
</evidence>
<sequence length="390" mass="42007">MPTTWVHVKALKDYNRAPNRCNAADHADNQCRNEGEIIYGSAEVDYGGGSKCRAVSVCTDYVDGGGGSNPCAYNAPVKATNRRYIHQHWGWAGLPADGLGLECEWNNPTDGTLRTMSSQTRYTNATINNYQGTAMSIWDQLVWGIKVHNKNTVGQGYCNKIENLLKQVHTNGDTCYDLIKEKNNGSTAQRKGVEYCNKHPTADACKCINISQPGGVTYCLQNPTLPGCSKVASTFKRIPEKARTQFSLQNQSTGCFNGTACAGSGFFLPEAVPAVCNNTITVCEQTIDIGDITGGEVNISQAMECGSEGDVDKDGNPIDDRPPPPASFEDFKTNPLAYFNPTNVTSDKRAAAGTGGVTFLTSCMCCLLILLMIMVFGGGGGRKAGARFKR</sequence>
<dbReference type="InterPro" id="IPR043922">
    <property type="entry name" value="DUF5773"/>
</dbReference>
<reference evidence="2" key="1">
    <citation type="journal article" date="2020" name="Nature">
        <title>Giant virus diversity and host interactions through global metagenomics.</title>
        <authorList>
            <person name="Schulz F."/>
            <person name="Roux S."/>
            <person name="Paez-Espino D."/>
            <person name="Jungbluth S."/>
            <person name="Walsh D.A."/>
            <person name="Denef V.J."/>
            <person name="McMahon K.D."/>
            <person name="Konstantinidis K.T."/>
            <person name="Eloe-Fadrosh E.A."/>
            <person name="Kyrpides N.C."/>
            <person name="Woyke T."/>
        </authorList>
    </citation>
    <scope>NUCLEOTIDE SEQUENCE</scope>
    <source>
        <strain evidence="2">GVMAG-M-3300027206-1</strain>
    </source>
</reference>
<evidence type="ECO:0000256" key="1">
    <source>
        <dbReference type="SAM" id="Phobius"/>
    </source>
</evidence>
<dbReference type="AlphaFoldDB" id="A0A6C0JDD4"/>
<dbReference type="EMBL" id="MN740384">
    <property type="protein sequence ID" value="QHU03639.1"/>
    <property type="molecule type" value="Genomic_DNA"/>
</dbReference>
<feature type="transmembrane region" description="Helical" evidence="1">
    <location>
        <begin position="359"/>
        <end position="380"/>
    </location>
</feature>
<keyword evidence="1" id="KW-0472">Membrane</keyword>
<dbReference type="Pfam" id="PF19082">
    <property type="entry name" value="DUF5773"/>
    <property type="match status" value="1"/>
</dbReference>
<organism evidence="2">
    <name type="scientific">viral metagenome</name>
    <dbReference type="NCBI Taxonomy" id="1070528"/>
    <lineage>
        <taxon>unclassified sequences</taxon>
        <taxon>metagenomes</taxon>
        <taxon>organismal metagenomes</taxon>
    </lineage>
</organism>
<protein>
    <submittedName>
        <fullName evidence="2">Uncharacterized protein</fullName>
    </submittedName>
</protein>
<accession>A0A6C0JDD4</accession>